<dbReference type="EMBL" id="AUYB01000093">
    <property type="protein sequence ID" value="KZN40691.1"/>
    <property type="molecule type" value="Genomic_DNA"/>
</dbReference>
<evidence type="ECO:0000256" key="3">
    <source>
        <dbReference type="ARBA" id="ARBA00023237"/>
    </source>
</evidence>
<sequence length="911" mass="102659">MKVLTPARVSNVLLPFISCMAFAQNEPLQSSDLSEQVGTDTETLIEESRYIDCDNESKRCRRDYIEQIEVRGDRPNPISISSEGAYTLDSQLLRDYRTGNGNLTDILGILPGVQYSEAMLGAEQLSNIRPAEVSLSGASGRESGYFIDGINNNSLLGNEQNNANRNYLQDVIGHSQETFVNLDLVDTIEVFDSNIPARYGQFSGGVVDADTVKAGDELQFGLSYRGTNKSAVEYERFYSPWFSGKDVLSEPDFKKQNIGAYVKAPINADTGLVAQFNLLESQESLFQLGRLRLQKQTNYNGFIKLDHALTANDDLTVSASYAPFKGQYFSENALNSDYTVDGGGYNFNVKWSALRSWGAMDSQLSWRASENNKDTAPYWFAWASLPGKSWGGELGYESSIEGGYGDIEKSQRTLSFSQDFEFDYGALLGSTLSWQAGFELKQQYARFNRLEEAIIYNGSVIRPSVNCSGYTIDCVETQYKVPVSALEAQLGRALDLTKPEDILLLNNNVLQSGQFFAQREVNPKGDASARINNLSAYLESQWQWQDLTITLGGRYDYNNFVKNHNFAPRFRGNWSVFSERGQWVFGANRYYSQDQLDYKLNEAKQPSHFELRHLQQGRLSQWVSSKVSRGFVYQYSNIRTPYTDELILAYRHQLLGGTLELKWLNRFGRDGINRVKGYNEIGQATLFAGNEGAYRYERLSASWMARFDNQHVEINLSKVSNEVAPASFDGDPAVKLGGNKIVANDAFESDELAFLAIDEMNLNGDLDTKYYLMSLKDIEFQKQDFNRPLIANISWGGHFGSWQLSMTARYSGAQDVLYKAPYTRSISSAAGICETCSPAQKAYSVYFERRRASVTTVNSNIKYKLLNTQQYQLNLSLEIENLFNQRTYTIAPLSTGLEVGRRFWLGVKLDL</sequence>
<gene>
    <name evidence="6" type="ORF">N475_11220</name>
</gene>
<dbReference type="InterPro" id="IPR036942">
    <property type="entry name" value="Beta-barrel_TonB_sf"/>
</dbReference>
<accession>A0A162A0H4</accession>
<keyword evidence="7" id="KW-1185">Reference proteome</keyword>
<dbReference type="Pfam" id="PF07715">
    <property type="entry name" value="Plug"/>
    <property type="match status" value="1"/>
</dbReference>
<dbReference type="PATRIC" id="fig|1365250.3.peg.1470"/>
<dbReference type="InterPro" id="IPR037066">
    <property type="entry name" value="Plug_dom_sf"/>
</dbReference>
<evidence type="ECO:0000313" key="7">
    <source>
        <dbReference type="Proteomes" id="UP000076643"/>
    </source>
</evidence>
<comment type="subcellular location">
    <subcellularLocation>
        <location evidence="1">Cell outer membrane</location>
    </subcellularLocation>
</comment>
<dbReference type="Proteomes" id="UP000076643">
    <property type="component" value="Unassembled WGS sequence"/>
</dbReference>
<name>A0A162A0H4_9GAMM</name>
<dbReference type="RefSeq" id="WP_063364943.1">
    <property type="nucleotide sequence ID" value="NZ_AQHB01000035.1"/>
</dbReference>
<keyword evidence="4" id="KW-0732">Signal</keyword>
<evidence type="ECO:0000256" key="4">
    <source>
        <dbReference type="SAM" id="SignalP"/>
    </source>
</evidence>
<dbReference type="Gene3D" id="2.40.170.20">
    <property type="entry name" value="TonB-dependent receptor, beta-barrel domain"/>
    <property type="match status" value="2"/>
</dbReference>
<feature type="chain" id="PRO_5007831255" description="TonB-dependent receptor plug domain-containing protein" evidence="4">
    <location>
        <begin position="24"/>
        <end position="911"/>
    </location>
</feature>
<keyword evidence="2" id="KW-0472">Membrane</keyword>
<proteinExistence type="predicted"/>
<feature type="signal peptide" evidence="4">
    <location>
        <begin position="1"/>
        <end position="23"/>
    </location>
</feature>
<evidence type="ECO:0000313" key="6">
    <source>
        <dbReference type="EMBL" id="KZN40691.1"/>
    </source>
</evidence>
<comment type="caution">
    <text evidence="6">The sequence shown here is derived from an EMBL/GenBank/DDBJ whole genome shotgun (WGS) entry which is preliminary data.</text>
</comment>
<dbReference type="Gene3D" id="2.170.130.10">
    <property type="entry name" value="TonB-dependent receptor, plug domain"/>
    <property type="match status" value="1"/>
</dbReference>
<protein>
    <recommendedName>
        <fullName evidence="5">TonB-dependent receptor plug domain-containing protein</fullName>
    </recommendedName>
</protein>
<evidence type="ECO:0000256" key="1">
    <source>
        <dbReference type="ARBA" id="ARBA00004442"/>
    </source>
</evidence>
<dbReference type="GO" id="GO:0009279">
    <property type="term" value="C:cell outer membrane"/>
    <property type="evidence" value="ECO:0007669"/>
    <property type="project" value="UniProtKB-SubCell"/>
</dbReference>
<dbReference type="SUPFAM" id="SSF56935">
    <property type="entry name" value="Porins"/>
    <property type="match status" value="1"/>
</dbReference>
<dbReference type="InterPro" id="IPR012910">
    <property type="entry name" value="Plug_dom"/>
</dbReference>
<dbReference type="AlphaFoldDB" id="A0A162A0H4"/>
<feature type="domain" description="TonB-dependent receptor plug" evidence="5">
    <location>
        <begin position="89"/>
        <end position="205"/>
    </location>
</feature>
<evidence type="ECO:0000259" key="5">
    <source>
        <dbReference type="Pfam" id="PF07715"/>
    </source>
</evidence>
<evidence type="ECO:0000256" key="2">
    <source>
        <dbReference type="ARBA" id="ARBA00023136"/>
    </source>
</evidence>
<organism evidence="6 7">
    <name type="scientific">Pseudoalteromonas luteoviolacea DSM 6061</name>
    <dbReference type="NCBI Taxonomy" id="1365250"/>
    <lineage>
        <taxon>Bacteria</taxon>
        <taxon>Pseudomonadati</taxon>
        <taxon>Pseudomonadota</taxon>
        <taxon>Gammaproteobacteria</taxon>
        <taxon>Alteromonadales</taxon>
        <taxon>Pseudoalteromonadaceae</taxon>
        <taxon>Pseudoalteromonas</taxon>
    </lineage>
</organism>
<keyword evidence="3" id="KW-0998">Cell outer membrane</keyword>
<reference evidence="6 7" key="1">
    <citation type="submission" date="2013-07" db="EMBL/GenBank/DDBJ databases">
        <title>Comparative Genomic and Metabolomic Analysis of Twelve Strains of Pseudoalteromonas luteoviolacea.</title>
        <authorList>
            <person name="Vynne N.G."/>
            <person name="Mansson M."/>
            <person name="Gram L."/>
        </authorList>
    </citation>
    <scope>NUCLEOTIDE SEQUENCE [LARGE SCALE GENOMIC DNA]</scope>
    <source>
        <strain evidence="6 7">DSM 6061</strain>
    </source>
</reference>